<comment type="caution">
    <text evidence="1">The sequence shown here is derived from an EMBL/GenBank/DDBJ whole genome shotgun (WGS) entry which is preliminary data.</text>
</comment>
<dbReference type="Proteomes" id="UP001249851">
    <property type="component" value="Unassembled WGS sequence"/>
</dbReference>
<dbReference type="PANTHER" id="PTHR47331:SF1">
    <property type="entry name" value="GAG-LIKE PROTEIN"/>
    <property type="match status" value="1"/>
</dbReference>
<protein>
    <submittedName>
        <fullName evidence="1">Uncharacterized protein</fullName>
    </submittedName>
</protein>
<gene>
    <name evidence="1" type="ORF">P5673_028928</name>
</gene>
<evidence type="ECO:0000313" key="1">
    <source>
        <dbReference type="EMBL" id="KAK2550409.1"/>
    </source>
</evidence>
<dbReference type="EMBL" id="JARQWQ010000111">
    <property type="protein sequence ID" value="KAK2550409.1"/>
    <property type="molecule type" value="Genomic_DNA"/>
</dbReference>
<proteinExistence type="predicted"/>
<sequence length="199" mass="22816">MSRGGFNLTKWISNDRKVSESIPLHDRAKNVKELDLTEDFDLRSSRTLQDLYRRGLGWDDLIPSDYLFHLRTWVHGLPKLSKFSVDRCVKPLDFITTQIHHFCDASQSAYGAVSYLRLISSDGEIHCSFLTGKSRLAPLKQMTIPRVELAAATLSVLLNKMLKKELETTIDNITFWTDSMTVIRYIHAERIEAFSHLCG</sequence>
<dbReference type="Pfam" id="PF05380">
    <property type="entry name" value="Peptidase_A17"/>
    <property type="match status" value="1"/>
</dbReference>
<accession>A0AAD9PWK8</accession>
<reference evidence="1" key="1">
    <citation type="journal article" date="2023" name="G3 (Bethesda)">
        <title>Whole genome assembly and annotation of the endangered Caribbean coral Acropora cervicornis.</title>
        <authorList>
            <person name="Selwyn J.D."/>
            <person name="Vollmer S.V."/>
        </authorList>
    </citation>
    <scope>NUCLEOTIDE SEQUENCE</scope>
    <source>
        <strain evidence="1">K2</strain>
    </source>
</reference>
<reference evidence="1" key="2">
    <citation type="journal article" date="2023" name="Science">
        <title>Genomic signatures of disease resistance in endangered staghorn corals.</title>
        <authorList>
            <person name="Vollmer S.V."/>
            <person name="Selwyn J.D."/>
            <person name="Despard B.A."/>
            <person name="Roesel C.L."/>
        </authorList>
    </citation>
    <scope>NUCLEOTIDE SEQUENCE</scope>
    <source>
        <strain evidence="1">K2</strain>
    </source>
</reference>
<dbReference type="AlphaFoldDB" id="A0AAD9PWK8"/>
<dbReference type="PANTHER" id="PTHR47331">
    <property type="entry name" value="PHD-TYPE DOMAIN-CONTAINING PROTEIN"/>
    <property type="match status" value="1"/>
</dbReference>
<name>A0AAD9PWK8_ACRCE</name>
<evidence type="ECO:0000313" key="2">
    <source>
        <dbReference type="Proteomes" id="UP001249851"/>
    </source>
</evidence>
<dbReference type="InterPro" id="IPR008042">
    <property type="entry name" value="Retrotrans_Pao"/>
</dbReference>
<keyword evidence="2" id="KW-1185">Reference proteome</keyword>
<organism evidence="1 2">
    <name type="scientific">Acropora cervicornis</name>
    <name type="common">Staghorn coral</name>
    <dbReference type="NCBI Taxonomy" id="6130"/>
    <lineage>
        <taxon>Eukaryota</taxon>
        <taxon>Metazoa</taxon>
        <taxon>Cnidaria</taxon>
        <taxon>Anthozoa</taxon>
        <taxon>Hexacorallia</taxon>
        <taxon>Scleractinia</taxon>
        <taxon>Astrocoeniina</taxon>
        <taxon>Acroporidae</taxon>
        <taxon>Acropora</taxon>
    </lineage>
</organism>